<dbReference type="UniPathway" id="UPA00048">
    <property type="reaction ID" value="UER00073"/>
</dbReference>
<keyword evidence="9 16" id="KW-0808">Transferase</keyword>
<dbReference type="InterPro" id="IPR043131">
    <property type="entry name" value="BCAT-like_N"/>
</dbReference>
<dbReference type="EMBL" id="CM002803">
    <property type="protein sequence ID" value="KEI67914.1"/>
    <property type="molecule type" value="Genomic_DNA"/>
</dbReference>
<evidence type="ECO:0000313" key="17">
    <source>
        <dbReference type="Proteomes" id="UP000027395"/>
    </source>
</evidence>
<gene>
    <name evidence="16" type="primary">ilvE</name>
    <name evidence="16" type="ORF">A19Y_3084</name>
</gene>
<reference evidence="16 17" key="1">
    <citation type="journal article" date="2014" name="Appl. Environ. Microbiol.">
        <title>Elucidation of insertion elements encoded on plasmids and in vitro construction of shuttle vectors from the toxic cyanobacterium Planktothrix.</title>
        <authorList>
            <person name="Christiansen G."/>
            <person name="Goesmann A."/>
            <person name="Kurmayer R."/>
        </authorList>
    </citation>
    <scope>NUCLEOTIDE SEQUENCE [LARGE SCALE GENOMIC DNA]</scope>
    <source>
        <strain evidence="16 17">NIVA-CYA 126/8</strain>
    </source>
</reference>
<evidence type="ECO:0000256" key="9">
    <source>
        <dbReference type="ARBA" id="ARBA00022679"/>
    </source>
</evidence>
<dbReference type="InterPro" id="IPR005786">
    <property type="entry name" value="B_amino_transII"/>
</dbReference>
<comment type="cofactor">
    <cofactor evidence="1">
        <name>pyridoxal 5'-phosphate</name>
        <dbReference type="ChEBI" id="CHEBI:597326"/>
    </cofactor>
</comment>
<dbReference type="UniPathway" id="UPA00049">
    <property type="reaction ID" value="UER00062"/>
</dbReference>
<keyword evidence="10" id="KW-0663">Pyridoxal phosphate</keyword>
<evidence type="ECO:0000313" key="16">
    <source>
        <dbReference type="EMBL" id="KEI67914.1"/>
    </source>
</evidence>
<keyword evidence="17" id="KW-1185">Reference proteome</keyword>
<comment type="pathway">
    <text evidence="4">Amino-acid biosynthesis; L-leucine biosynthesis; L-leucine from 3-methyl-2-oxobutanoate: step 4/4.</text>
</comment>
<comment type="catalytic activity">
    <reaction evidence="14">
        <text>L-leucine + 2-oxoglutarate = 4-methyl-2-oxopentanoate + L-glutamate</text>
        <dbReference type="Rhea" id="RHEA:18321"/>
        <dbReference type="ChEBI" id="CHEBI:16810"/>
        <dbReference type="ChEBI" id="CHEBI:17865"/>
        <dbReference type="ChEBI" id="CHEBI:29985"/>
        <dbReference type="ChEBI" id="CHEBI:57427"/>
        <dbReference type="EC" id="2.6.1.42"/>
    </reaction>
</comment>
<evidence type="ECO:0000256" key="3">
    <source>
        <dbReference type="ARBA" id="ARBA00004931"/>
    </source>
</evidence>
<dbReference type="GO" id="GO:0009097">
    <property type="term" value="P:isoleucine biosynthetic process"/>
    <property type="evidence" value="ECO:0007669"/>
    <property type="project" value="UniProtKB-UniPathway"/>
</dbReference>
<dbReference type="GO" id="GO:0052654">
    <property type="term" value="F:L-leucine-2-oxoglutarate transaminase activity"/>
    <property type="evidence" value="ECO:0007669"/>
    <property type="project" value="RHEA"/>
</dbReference>
<dbReference type="NCBIfam" id="NF009897">
    <property type="entry name" value="PRK13357.1"/>
    <property type="match status" value="1"/>
</dbReference>
<evidence type="ECO:0000256" key="13">
    <source>
        <dbReference type="ARBA" id="ARBA00048798"/>
    </source>
</evidence>
<dbReference type="AlphaFoldDB" id="A0A073CHZ0"/>
<feature type="modified residue" description="N6-(pyridoxal phosphate)lysine" evidence="15">
    <location>
        <position position="195"/>
    </location>
</feature>
<accession>A0A073CHZ0</accession>
<dbReference type="PATRIC" id="fig|388467.6.peg.3030"/>
<name>A0A073CHZ0_PLAA1</name>
<evidence type="ECO:0000256" key="7">
    <source>
        <dbReference type="ARBA" id="ARBA00022576"/>
    </source>
</evidence>
<evidence type="ECO:0000256" key="14">
    <source>
        <dbReference type="ARBA" id="ARBA00049229"/>
    </source>
</evidence>
<organism evidence="16 17">
    <name type="scientific">Planktothrix agardhii (strain NIVA-CYA 126/8)</name>
    <dbReference type="NCBI Taxonomy" id="388467"/>
    <lineage>
        <taxon>Bacteria</taxon>
        <taxon>Bacillati</taxon>
        <taxon>Cyanobacteriota</taxon>
        <taxon>Cyanophyceae</taxon>
        <taxon>Oscillatoriophycideae</taxon>
        <taxon>Oscillatoriales</taxon>
        <taxon>Microcoleaceae</taxon>
        <taxon>Planktothrix</taxon>
    </lineage>
</organism>
<dbReference type="Gene3D" id="3.20.10.10">
    <property type="entry name" value="D-amino Acid Aminotransferase, subunit A, domain 2"/>
    <property type="match status" value="1"/>
</dbReference>
<dbReference type="HOGENOM" id="CLU_031922_0_2_3"/>
<dbReference type="SUPFAM" id="SSF56752">
    <property type="entry name" value="D-aminoacid aminotransferase-like PLP-dependent enzymes"/>
    <property type="match status" value="1"/>
</dbReference>
<dbReference type="RefSeq" id="WP_042155167.1">
    <property type="nucleotide sequence ID" value="NZ_CM002803.1"/>
</dbReference>
<evidence type="ECO:0000256" key="5">
    <source>
        <dbReference type="ARBA" id="ARBA00009320"/>
    </source>
</evidence>
<protein>
    <recommendedName>
        <fullName evidence="6">branched-chain-amino-acid transaminase</fullName>
        <ecNumber evidence="6">2.6.1.42</ecNumber>
    </recommendedName>
</protein>
<evidence type="ECO:0000256" key="10">
    <source>
        <dbReference type="ARBA" id="ARBA00022898"/>
    </source>
</evidence>
<dbReference type="GO" id="GO:0009099">
    <property type="term" value="P:L-valine biosynthetic process"/>
    <property type="evidence" value="ECO:0007669"/>
    <property type="project" value="UniProtKB-UniPathway"/>
</dbReference>
<keyword evidence="11" id="KW-0100">Branched-chain amino acid biosynthesis</keyword>
<dbReference type="PANTHER" id="PTHR11825:SF44">
    <property type="entry name" value="BRANCHED-CHAIN-AMINO-ACID AMINOTRANSFERASE"/>
    <property type="match status" value="1"/>
</dbReference>
<evidence type="ECO:0000256" key="11">
    <source>
        <dbReference type="ARBA" id="ARBA00023304"/>
    </source>
</evidence>
<evidence type="ECO:0000256" key="15">
    <source>
        <dbReference type="PIRSR" id="PIRSR006468-1"/>
    </source>
</evidence>
<dbReference type="InterPro" id="IPR033939">
    <property type="entry name" value="BCAT_family"/>
</dbReference>
<dbReference type="EC" id="2.6.1.42" evidence="6"/>
<evidence type="ECO:0000256" key="1">
    <source>
        <dbReference type="ARBA" id="ARBA00001933"/>
    </source>
</evidence>
<dbReference type="Pfam" id="PF01063">
    <property type="entry name" value="Aminotran_4"/>
    <property type="match status" value="1"/>
</dbReference>
<keyword evidence="8" id="KW-0028">Amino-acid biosynthesis</keyword>
<dbReference type="eggNOG" id="COG0115">
    <property type="taxonomic scope" value="Bacteria"/>
</dbReference>
<comment type="catalytic activity">
    <reaction evidence="13">
        <text>L-isoleucine + 2-oxoglutarate = (S)-3-methyl-2-oxopentanoate + L-glutamate</text>
        <dbReference type="Rhea" id="RHEA:24801"/>
        <dbReference type="ChEBI" id="CHEBI:16810"/>
        <dbReference type="ChEBI" id="CHEBI:29985"/>
        <dbReference type="ChEBI" id="CHEBI:35146"/>
        <dbReference type="ChEBI" id="CHEBI:58045"/>
        <dbReference type="EC" id="2.6.1.42"/>
    </reaction>
</comment>
<comment type="catalytic activity">
    <reaction evidence="12">
        <text>L-valine + 2-oxoglutarate = 3-methyl-2-oxobutanoate + L-glutamate</text>
        <dbReference type="Rhea" id="RHEA:24813"/>
        <dbReference type="ChEBI" id="CHEBI:11851"/>
        <dbReference type="ChEBI" id="CHEBI:16810"/>
        <dbReference type="ChEBI" id="CHEBI:29985"/>
        <dbReference type="ChEBI" id="CHEBI:57762"/>
        <dbReference type="EC" id="2.6.1.42"/>
    </reaction>
</comment>
<keyword evidence="7 16" id="KW-0032">Aminotransferase</keyword>
<dbReference type="InterPro" id="IPR043132">
    <property type="entry name" value="BCAT-like_C"/>
</dbReference>
<evidence type="ECO:0000256" key="12">
    <source>
        <dbReference type="ARBA" id="ARBA00048212"/>
    </source>
</evidence>
<comment type="similarity">
    <text evidence="5">Belongs to the class-IV pyridoxal-phosphate-dependent aminotransferase family.</text>
</comment>
<evidence type="ECO:0000256" key="6">
    <source>
        <dbReference type="ARBA" id="ARBA00013053"/>
    </source>
</evidence>
<dbReference type="UniPathway" id="UPA00047">
    <property type="reaction ID" value="UER00058"/>
</dbReference>
<dbReference type="InterPro" id="IPR001544">
    <property type="entry name" value="Aminotrans_IV"/>
</dbReference>
<dbReference type="GO" id="GO:0052656">
    <property type="term" value="F:L-isoleucine-2-oxoglutarate transaminase activity"/>
    <property type="evidence" value="ECO:0007669"/>
    <property type="project" value="RHEA"/>
</dbReference>
<dbReference type="GeneID" id="77288457"/>
<evidence type="ECO:0000256" key="8">
    <source>
        <dbReference type="ARBA" id="ARBA00022605"/>
    </source>
</evidence>
<dbReference type="GO" id="GO:0009098">
    <property type="term" value="P:L-leucine biosynthetic process"/>
    <property type="evidence" value="ECO:0007669"/>
    <property type="project" value="UniProtKB-UniPathway"/>
</dbReference>
<dbReference type="PANTHER" id="PTHR11825">
    <property type="entry name" value="SUBGROUP IIII AMINOTRANSFERASE"/>
    <property type="match status" value="1"/>
</dbReference>
<proteinExistence type="inferred from homology"/>
<evidence type="ECO:0000256" key="2">
    <source>
        <dbReference type="ARBA" id="ARBA00004824"/>
    </source>
</evidence>
<dbReference type="PIRSF" id="PIRSF006468">
    <property type="entry name" value="BCAT1"/>
    <property type="match status" value="1"/>
</dbReference>
<comment type="pathway">
    <text evidence="2">Amino-acid biosynthesis; L-isoleucine biosynthesis; L-isoleucine from 2-oxobutanoate: step 4/4.</text>
</comment>
<sequence length="354" mass="39312">METLTEKILIQKTEDSRLSSETLHNIPFGRIFSDHIFIATYNNGTWQDLKIIPYGNLTMAPAMAVLHYGQAVFEGMKAYKSATVETLIFRPDANFRRINQSAHRLCMPPIPESVFMEGLTELIRLDSGWIPESEGSLYIRPLYFANDEFIGLKPSTHYTFIIMSCPVGAYYSEPVKLIVTDKYIRACEGGTGAAKCAGNYAASLLADKEAKALGYDNVIWLDGVHKKYVEECGTMNLAFVINNVVVTPQLTGTILEGITRDSVLKLFRDQGVEVEERLISIEEVAAAHDQGILQEAFGMGTAATIAQVSKIGYQGRDLVLPPISERKYAPSILEQLEAIKTGKAPDPYNWICKI</sequence>
<evidence type="ECO:0000256" key="4">
    <source>
        <dbReference type="ARBA" id="ARBA00005072"/>
    </source>
</evidence>
<dbReference type="GO" id="GO:0052655">
    <property type="term" value="F:L-valine-2-oxoglutarate transaminase activity"/>
    <property type="evidence" value="ECO:0007669"/>
    <property type="project" value="RHEA"/>
</dbReference>
<comment type="pathway">
    <text evidence="3">Amino-acid biosynthesis; L-valine biosynthesis; L-valine from pyruvate: step 4/4.</text>
</comment>
<dbReference type="Proteomes" id="UP000027395">
    <property type="component" value="Chromosome"/>
</dbReference>
<dbReference type="NCBIfam" id="TIGR01123">
    <property type="entry name" value="ilvE_II"/>
    <property type="match status" value="1"/>
</dbReference>
<dbReference type="Gene3D" id="3.30.470.10">
    <property type="match status" value="1"/>
</dbReference>
<dbReference type="InterPro" id="IPR036038">
    <property type="entry name" value="Aminotransferase-like"/>
</dbReference>
<dbReference type="CDD" id="cd01557">
    <property type="entry name" value="BCAT_beta_family"/>
    <property type="match status" value="1"/>
</dbReference>
<dbReference type="STRING" id="388467.A19Y_3084"/>